<evidence type="ECO:0000256" key="3">
    <source>
        <dbReference type="SAM" id="SignalP"/>
    </source>
</evidence>
<gene>
    <name evidence="5" type="ORF">XELAEV_18021510mg</name>
</gene>
<dbReference type="AlphaFoldDB" id="A0A974HS17"/>
<dbReference type="SMART" id="SM00013">
    <property type="entry name" value="LRRNT"/>
    <property type="match status" value="1"/>
</dbReference>
<sequence>MLPLCRGFFLPVLAPLCLWSLFTFIALVSGCPSKCTCSGPNVECHGLGLKTVPKGIPRNAERLSWVSDE</sequence>
<protein>
    <recommendedName>
        <fullName evidence="4">LRRNT domain-containing protein</fullName>
    </recommendedName>
</protein>
<feature type="chain" id="PRO_5036938859" description="LRRNT domain-containing protein" evidence="3">
    <location>
        <begin position="31"/>
        <end position="69"/>
    </location>
</feature>
<dbReference type="InterPro" id="IPR000372">
    <property type="entry name" value="LRRNT"/>
</dbReference>
<evidence type="ECO:0000256" key="2">
    <source>
        <dbReference type="ARBA" id="ARBA00022729"/>
    </source>
</evidence>
<evidence type="ECO:0000313" key="6">
    <source>
        <dbReference type="Proteomes" id="UP000694892"/>
    </source>
</evidence>
<accession>A0A974HS17</accession>
<dbReference type="Gene3D" id="3.80.10.10">
    <property type="entry name" value="Ribonuclease Inhibitor"/>
    <property type="match status" value="1"/>
</dbReference>
<evidence type="ECO:0000313" key="5">
    <source>
        <dbReference type="EMBL" id="OCT87811.1"/>
    </source>
</evidence>
<dbReference type="InterPro" id="IPR032675">
    <property type="entry name" value="LRR_dom_sf"/>
</dbReference>
<keyword evidence="2 3" id="KW-0732">Signal</keyword>
<reference evidence="6" key="1">
    <citation type="journal article" date="2016" name="Nature">
        <title>Genome evolution in the allotetraploid frog Xenopus laevis.</title>
        <authorList>
            <person name="Session A.M."/>
            <person name="Uno Y."/>
            <person name="Kwon T."/>
            <person name="Chapman J.A."/>
            <person name="Toyoda A."/>
            <person name="Takahashi S."/>
            <person name="Fukui A."/>
            <person name="Hikosaka A."/>
            <person name="Suzuki A."/>
            <person name="Kondo M."/>
            <person name="van Heeringen S.J."/>
            <person name="Quigley I."/>
            <person name="Heinz S."/>
            <person name="Ogino H."/>
            <person name="Ochi H."/>
            <person name="Hellsten U."/>
            <person name="Lyons J.B."/>
            <person name="Simakov O."/>
            <person name="Putnam N."/>
            <person name="Stites J."/>
            <person name="Kuroki Y."/>
            <person name="Tanaka T."/>
            <person name="Michiue T."/>
            <person name="Watanabe M."/>
            <person name="Bogdanovic O."/>
            <person name="Lister R."/>
            <person name="Georgiou G."/>
            <person name="Paranjpe S.S."/>
            <person name="van Kruijsbergen I."/>
            <person name="Shu S."/>
            <person name="Carlson J."/>
            <person name="Kinoshita T."/>
            <person name="Ohta Y."/>
            <person name="Mawaribuchi S."/>
            <person name="Jenkins J."/>
            <person name="Grimwood J."/>
            <person name="Schmutz J."/>
            <person name="Mitros T."/>
            <person name="Mozaffari S.V."/>
            <person name="Suzuki Y."/>
            <person name="Haramoto Y."/>
            <person name="Yamamoto T.S."/>
            <person name="Takagi C."/>
            <person name="Heald R."/>
            <person name="Miller K."/>
            <person name="Haudenschild C."/>
            <person name="Kitzman J."/>
            <person name="Nakayama T."/>
            <person name="Izutsu Y."/>
            <person name="Robert J."/>
            <person name="Fortriede J."/>
            <person name="Burns K."/>
            <person name="Lotay V."/>
            <person name="Karimi K."/>
            <person name="Yasuoka Y."/>
            <person name="Dichmann D.S."/>
            <person name="Flajnik M.F."/>
            <person name="Houston D.W."/>
            <person name="Shendure J."/>
            <person name="DuPasquier L."/>
            <person name="Vize P.D."/>
            <person name="Zorn A.M."/>
            <person name="Ito M."/>
            <person name="Marcotte E.M."/>
            <person name="Wallingford J.B."/>
            <person name="Ito Y."/>
            <person name="Asashima M."/>
            <person name="Ueno N."/>
            <person name="Matsuda Y."/>
            <person name="Veenstra G.J."/>
            <person name="Fujiyama A."/>
            <person name="Harland R.M."/>
            <person name="Taira M."/>
            <person name="Rokhsar D.S."/>
        </authorList>
    </citation>
    <scope>NUCLEOTIDE SEQUENCE [LARGE SCALE GENOMIC DNA]</scope>
    <source>
        <strain evidence="6">J</strain>
    </source>
</reference>
<dbReference type="EMBL" id="CM004471">
    <property type="protein sequence ID" value="OCT87811.1"/>
    <property type="molecule type" value="Genomic_DNA"/>
</dbReference>
<name>A0A974HS17_XENLA</name>
<evidence type="ECO:0000259" key="4">
    <source>
        <dbReference type="SMART" id="SM00013"/>
    </source>
</evidence>
<proteinExistence type="predicted"/>
<organism evidence="5 6">
    <name type="scientific">Xenopus laevis</name>
    <name type="common">African clawed frog</name>
    <dbReference type="NCBI Taxonomy" id="8355"/>
    <lineage>
        <taxon>Eukaryota</taxon>
        <taxon>Metazoa</taxon>
        <taxon>Chordata</taxon>
        <taxon>Craniata</taxon>
        <taxon>Vertebrata</taxon>
        <taxon>Euteleostomi</taxon>
        <taxon>Amphibia</taxon>
        <taxon>Batrachia</taxon>
        <taxon>Anura</taxon>
        <taxon>Pipoidea</taxon>
        <taxon>Pipidae</taxon>
        <taxon>Xenopodinae</taxon>
        <taxon>Xenopus</taxon>
        <taxon>Xenopus</taxon>
    </lineage>
</organism>
<evidence type="ECO:0000256" key="1">
    <source>
        <dbReference type="ARBA" id="ARBA00022614"/>
    </source>
</evidence>
<dbReference type="Pfam" id="PF01462">
    <property type="entry name" value="LRRNT"/>
    <property type="match status" value="1"/>
</dbReference>
<dbReference type="PROSITE" id="PS51257">
    <property type="entry name" value="PROKAR_LIPOPROTEIN"/>
    <property type="match status" value="1"/>
</dbReference>
<feature type="domain" description="LRRNT" evidence="4">
    <location>
        <begin position="30"/>
        <end position="62"/>
    </location>
</feature>
<keyword evidence="1" id="KW-0433">Leucine-rich repeat</keyword>
<dbReference type="Proteomes" id="UP000694892">
    <property type="component" value="Chromosome 3S"/>
</dbReference>
<feature type="signal peptide" evidence="3">
    <location>
        <begin position="1"/>
        <end position="30"/>
    </location>
</feature>